<feature type="chain" id="PRO_5012237661" evidence="1">
    <location>
        <begin position="20"/>
        <end position="130"/>
    </location>
</feature>
<feature type="signal peptide" evidence="1">
    <location>
        <begin position="1"/>
        <end position="19"/>
    </location>
</feature>
<accession>A0A1Y2MFQ4</accession>
<proteinExistence type="predicted"/>
<evidence type="ECO:0000256" key="1">
    <source>
        <dbReference type="SAM" id="SignalP"/>
    </source>
</evidence>
<dbReference type="InParanoid" id="A0A1Y2MFQ4"/>
<dbReference type="Proteomes" id="UP000193240">
    <property type="component" value="Unassembled WGS sequence"/>
</dbReference>
<name>A0A1Y2MFQ4_EPING</name>
<gene>
    <name evidence="2" type="ORF">B5807_01680</name>
</gene>
<dbReference type="AlphaFoldDB" id="A0A1Y2MFQ4"/>
<organism evidence="2 3">
    <name type="scientific">Epicoccum nigrum</name>
    <name type="common">Soil fungus</name>
    <name type="synonym">Epicoccum purpurascens</name>
    <dbReference type="NCBI Taxonomy" id="105696"/>
    <lineage>
        <taxon>Eukaryota</taxon>
        <taxon>Fungi</taxon>
        <taxon>Dikarya</taxon>
        <taxon>Ascomycota</taxon>
        <taxon>Pezizomycotina</taxon>
        <taxon>Dothideomycetes</taxon>
        <taxon>Pleosporomycetidae</taxon>
        <taxon>Pleosporales</taxon>
        <taxon>Pleosporineae</taxon>
        <taxon>Didymellaceae</taxon>
        <taxon>Epicoccum</taxon>
    </lineage>
</organism>
<keyword evidence="3" id="KW-1185">Reference proteome</keyword>
<evidence type="ECO:0000313" key="2">
    <source>
        <dbReference type="EMBL" id="OSS54078.1"/>
    </source>
</evidence>
<evidence type="ECO:0000313" key="3">
    <source>
        <dbReference type="Proteomes" id="UP000193240"/>
    </source>
</evidence>
<protein>
    <submittedName>
        <fullName evidence="2">Uncharacterized protein</fullName>
    </submittedName>
</protein>
<keyword evidence="1" id="KW-0732">Signal</keyword>
<dbReference type="EMBL" id="KZ107838">
    <property type="protein sequence ID" value="OSS54078.1"/>
    <property type="molecule type" value="Genomic_DNA"/>
</dbReference>
<sequence>MYRYLIFTYFLAVWRIASALPLYTGSVQLSEGLTGVDTVQVSTPLLNTGLAASLHKLGSSTVLSTHSPVRTLLDLTSCFSETYTGLAMSSTEHSAGSLMIALPTEKEQGHFLAGQAGILTGMRRRHNTSW</sequence>
<reference evidence="2 3" key="1">
    <citation type="journal article" date="2017" name="Genome Announc.">
        <title>Genome sequence of the saprophytic ascomycete Epicoccum nigrum ICMP 19927 strain isolated from New Zealand.</title>
        <authorList>
            <person name="Fokin M."/>
            <person name="Fleetwood D."/>
            <person name="Weir B.S."/>
            <person name="Villas-Boas S.G."/>
        </authorList>
    </citation>
    <scope>NUCLEOTIDE SEQUENCE [LARGE SCALE GENOMIC DNA]</scope>
    <source>
        <strain evidence="2 3">ICMP 19927</strain>
    </source>
</reference>